<dbReference type="PROSITE" id="PS51257">
    <property type="entry name" value="PROKAR_LIPOPROTEIN"/>
    <property type="match status" value="1"/>
</dbReference>
<reference evidence="2 3" key="1">
    <citation type="journal article" date="2014" name="PLoS ONE">
        <title>Rumen cellulosomics: divergent fiber-degrading strategies revealed by comparative genome-wide analysis of six ruminococcal strains.</title>
        <authorList>
            <person name="Dassa B."/>
            <person name="Borovok I."/>
            <person name="Ruimy-Israeli V."/>
            <person name="Lamed R."/>
            <person name="Flint H.J."/>
            <person name="Duncan S.H."/>
            <person name="Henrissat B."/>
            <person name="Coutinho P."/>
            <person name="Morrison M."/>
            <person name="Mosoni P."/>
            <person name="Yeoman C.J."/>
            <person name="White B.A."/>
            <person name="Bayer E.A."/>
        </authorList>
    </citation>
    <scope>NUCLEOTIDE SEQUENCE [LARGE SCALE GENOMIC DNA]</scope>
    <source>
        <strain evidence="2 3">007c</strain>
    </source>
</reference>
<evidence type="ECO:0008006" key="4">
    <source>
        <dbReference type="Google" id="ProtNLM"/>
    </source>
</evidence>
<gene>
    <name evidence="2" type="ORF">RF007C_00840</name>
</gene>
<dbReference type="Proteomes" id="UP000019365">
    <property type="component" value="Unassembled WGS sequence"/>
</dbReference>
<protein>
    <recommendedName>
        <fullName evidence="4">PepSY domain-containing protein</fullName>
    </recommendedName>
</protein>
<dbReference type="OrthoDB" id="1820665at2"/>
<dbReference type="RefSeq" id="WP_037300743.1">
    <property type="nucleotide sequence ID" value="NZ_ATAX01000032.1"/>
</dbReference>
<comment type="caution">
    <text evidence="2">The sequence shown here is derived from an EMBL/GenBank/DDBJ whole genome shotgun (WGS) entry which is preliminary data.</text>
</comment>
<feature type="compositionally biased region" description="Basic and acidic residues" evidence="1">
    <location>
        <begin position="26"/>
        <end position="38"/>
    </location>
</feature>
<name>W7UMA3_RUMFL</name>
<evidence type="ECO:0000256" key="1">
    <source>
        <dbReference type="SAM" id="MobiDB-lite"/>
    </source>
</evidence>
<proteinExistence type="predicted"/>
<keyword evidence="3" id="KW-1185">Reference proteome</keyword>
<evidence type="ECO:0000313" key="2">
    <source>
        <dbReference type="EMBL" id="EWM52679.1"/>
    </source>
</evidence>
<dbReference type="AlphaFoldDB" id="W7UMA3"/>
<organism evidence="2 3">
    <name type="scientific">Ruminococcus flavefaciens 007c</name>
    <dbReference type="NCBI Taxonomy" id="1341157"/>
    <lineage>
        <taxon>Bacteria</taxon>
        <taxon>Bacillati</taxon>
        <taxon>Bacillota</taxon>
        <taxon>Clostridia</taxon>
        <taxon>Eubacteriales</taxon>
        <taxon>Oscillospiraceae</taxon>
        <taxon>Ruminococcus</taxon>
    </lineage>
</organism>
<accession>W7UMA3</accession>
<dbReference type="PATRIC" id="fig|1341157.4.peg.2724"/>
<evidence type="ECO:0000313" key="3">
    <source>
        <dbReference type="Proteomes" id="UP000019365"/>
    </source>
</evidence>
<dbReference type="EMBL" id="ATAX01000032">
    <property type="protein sequence ID" value="EWM52679.1"/>
    <property type="molecule type" value="Genomic_DNA"/>
</dbReference>
<feature type="region of interest" description="Disordered" evidence="1">
    <location>
        <begin position="24"/>
        <end position="55"/>
    </location>
</feature>
<sequence>MNKAILTAAAAVSAAVLLCGCAGSHSSDKKGAAAKPERPTSWSTEQRSLEEVTPNKGETQVFITKDEENDAVRLIQGVLSTEPINDEKAALDLIASYSEVMGFVDVYSELKFGGIIDYSDKLDYRFDQYCNDIKVEGSFVELTVDMTEGNKAVVLNSTYTDTWGLSTKPRVSSQDAVRCAADRFKLSKAAAKPELTIFEGPKLAWVVPVKDKEVCEVYIDAENGDIIHEKRIES</sequence>